<organism evidence="3 4">
    <name type="scientific">Sphingorhabdus arenilitoris</name>
    <dbReference type="NCBI Taxonomy" id="1490041"/>
    <lineage>
        <taxon>Bacteria</taxon>
        <taxon>Pseudomonadati</taxon>
        <taxon>Pseudomonadota</taxon>
        <taxon>Alphaproteobacteria</taxon>
        <taxon>Sphingomonadales</taxon>
        <taxon>Sphingomonadaceae</taxon>
        <taxon>Sphingorhabdus</taxon>
    </lineage>
</organism>
<dbReference type="RefSeq" id="WP_381423044.1">
    <property type="nucleotide sequence ID" value="NZ_JBHSDH010000013.1"/>
</dbReference>
<dbReference type="InterPro" id="IPR012334">
    <property type="entry name" value="Pectin_lyas_fold"/>
</dbReference>
<keyword evidence="2" id="KW-0732">Signal</keyword>
<dbReference type="SUPFAM" id="SSF51126">
    <property type="entry name" value="Pectin lyase-like"/>
    <property type="match status" value="2"/>
</dbReference>
<keyword evidence="4" id="KW-1185">Reference proteome</keyword>
<dbReference type="Gene3D" id="2.160.20.10">
    <property type="entry name" value="Single-stranded right-handed beta-helix, Pectin lyase-like"/>
    <property type="match status" value="2"/>
</dbReference>
<dbReference type="GO" id="GO:0016829">
    <property type="term" value="F:lyase activity"/>
    <property type="evidence" value="ECO:0007669"/>
    <property type="project" value="UniProtKB-KW"/>
</dbReference>
<sequence length="749" mass="80695">MLRRAVFSFAVIASGSPLAAEDYLVSTQAEFFSAAEKLAPGDIITLTNGTWRDFEMVVSAKGTAKNPILIRPETPGKVIISGKSNLRIGGSNIIVTGLVFKDGYSPTGDVISFRSSKSDLAYDSRVTEVVIDHFSKPDRFDDDYWVSVYGKRNRLDHNHFTGKTNKGVTVAVRLDSEESRQNSHRIDHNYFGPRPVLGSNGGETLRIGTSTYSMFDSNTVVEDNYFDRCDGEVEIISVKSGRNIIRRNVFVESSGTLTLRHGDGNVVERNVFLGNGKDHSGGIRVINKDQVVRGNYLEGLRGSGFSSALTIMNGVPNSPVNRYVQVSGAVIEKNSIVNSSYVTLAGGADAERSAPPIDSIMADNLFTGGDAGPKFVVQDDISGIKIANNALIGSKQDSHPRGIIEAPVGLTRAENGLLYPDNPKYTGIGAPRDLKPVGRDEVGAAWYPKPMVGSRFGVGAMQNIAPDENALESAISSAPDGGIISLGDGSYMVSKTLTISKALTIKGTGNSVILFDRPALFEIAEGGSLRLESLSIDGTLAPDAVGNSVIRTSAFPMQSNFMIELENVKVSNLTVNKYFDVIKLGKSAFADRVLIRDSSFTDISGSVLMAAAETEDYGQYNAEYVDISRSYFRNIGGPVVQLYRGGRDESTFGPHFTLIKSQLENIGRDGNNLTKSALLLHGVQVTEISENDVSNSAPVRVVHTVGKPSTRIAKNRFTATPAIQVEELEDKSGEQRAILENNSFSDGGE</sequence>
<accession>A0ABV8RIR9</accession>
<dbReference type="EMBL" id="JBHSDH010000013">
    <property type="protein sequence ID" value="MFC4292390.1"/>
    <property type="molecule type" value="Genomic_DNA"/>
</dbReference>
<feature type="region of interest" description="Disordered" evidence="1">
    <location>
        <begin position="728"/>
        <end position="749"/>
    </location>
</feature>
<feature type="compositionally biased region" description="Polar residues" evidence="1">
    <location>
        <begin position="740"/>
        <end position="749"/>
    </location>
</feature>
<dbReference type="SMART" id="SM00710">
    <property type="entry name" value="PbH1"/>
    <property type="match status" value="7"/>
</dbReference>
<reference evidence="4" key="1">
    <citation type="journal article" date="2019" name="Int. J. Syst. Evol. Microbiol.">
        <title>The Global Catalogue of Microorganisms (GCM) 10K type strain sequencing project: providing services to taxonomists for standard genome sequencing and annotation.</title>
        <authorList>
            <consortium name="The Broad Institute Genomics Platform"/>
            <consortium name="The Broad Institute Genome Sequencing Center for Infectious Disease"/>
            <person name="Wu L."/>
            <person name="Ma J."/>
        </authorList>
    </citation>
    <scope>NUCLEOTIDE SEQUENCE [LARGE SCALE GENOMIC DNA]</scope>
    <source>
        <strain evidence="4">CECT 8531</strain>
    </source>
</reference>
<gene>
    <name evidence="3" type="ORF">ACFOWX_08170</name>
</gene>
<evidence type="ECO:0000313" key="3">
    <source>
        <dbReference type="EMBL" id="MFC4292390.1"/>
    </source>
</evidence>
<keyword evidence="3" id="KW-0456">Lyase</keyword>
<proteinExistence type="predicted"/>
<feature type="signal peptide" evidence="2">
    <location>
        <begin position="1"/>
        <end position="19"/>
    </location>
</feature>
<evidence type="ECO:0000256" key="2">
    <source>
        <dbReference type="SAM" id="SignalP"/>
    </source>
</evidence>
<protein>
    <submittedName>
        <fullName evidence="3">Polysaccharide lyase 6 family protein</fullName>
    </submittedName>
</protein>
<dbReference type="Pfam" id="PF14592">
    <property type="entry name" value="Chondroitinas_B"/>
    <property type="match status" value="1"/>
</dbReference>
<name>A0ABV8RIR9_9SPHN</name>
<dbReference type="Proteomes" id="UP001595887">
    <property type="component" value="Unassembled WGS sequence"/>
</dbReference>
<dbReference type="InterPro" id="IPR011050">
    <property type="entry name" value="Pectin_lyase_fold/virulence"/>
</dbReference>
<feature type="chain" id="PRO_5046673882" evidence="2">
    <location>
        <begin position="20"/>
        <end position="749"/>
    </location>
</feature>
<dbReference type="CDD" id="cd14251">
    <property type="entry name" value="PL-6"/>
    <property type="match status" value="1"/>
</dbReference>
<comment type="caution">
    <text evidence="3">The sequence shown here is derived from an EMBL/GenBank/DDBJ whole genome shotgun (WGS) entry which is preliminary data.</text>
</comment>
<dbReference type="InterPro" id="IPR039513">
    <property type="entry name" value="PL-6"/>
</dbReference>
<evidence type="ECO:0000256" key="1">
    <source>
        <dbReference type="SAM" id="MobiDB-lite"/>
    </source>
</evidence>
<evidence type="ECO:0000313" key="4">
    <source>
        <dbReference type="Proteomes" id="UP001595887"/>
    </source>
</evidence>
<dbReference type="InterPro" id="IPR006626">
    <property type="entry name" value="PbH1"/>
</dbReference>